<dbReference type="Pfam" id="PF13822">
    <property type="entry name" value="ACC_epsilon"/>
    <property type="match status" value="1"/>
</dbReference>
<evidence type="ECO:0000313" key="2">
    <source>
        <dbReference type="EMBL" id="MFC3979709.1"/>
    </source>
</evidence>
<proteinExistence type="predicted"/>
<feature type="region of interest" description="Disordered" evidence="1">
    <location>
        <begin position="38"/>
        <end position="74"/>
    </location>
</feature>
<gene>
    <name evidence="2" type="ORF">ACFOYY_06245</name>
</gene>
<feature type="compositionally biased region" description="Basic and acidic residues" evidence="1">
    <location>
        <begin position="55"/>
        <end position="74"/>
    </location>
</feature>
<comment type="caution">
    <text evidence="2">The sequence shown here is derived from an EMBL/GenBank/DDBJ whole genome shotgun (WGS) entry which is preliminary data.</text>
</comment>
<accession>A0ABV8ETK7</accession>
<dbReference type="EMBL" id="JBHSBC010000004">
    <property type="protein sequence ID" value="MFC3979709.1"/>
    <property type="molecule type" value="Genomic_DNA"/>
</dbReference>
<dbReference type="Proteomes" id="UP001595698">
    <property type="component" value="Unassembled WGS sequence"/>
</dbReference>
<dbReference type="InterPro" id="IPR032716">
    <property type="entry name" value="ACC_epsilon"/>
</dbReference>
<dbReference type="RefSeq" id="WP_352011031.1">
    <property type="nucleotide sequence ID" value="NZ_JBHSBC010000004.1"/>
</dbReference>
<protein>
    <submittedName>
        <fullName evidence="2">Acyl-CoA carboxylase subunit epsilon</fullName>
    </submittedName>
</protein>
<reference evidence="3" key="1">
    <citation type="journal article" date="2019" name="Int. J. Syst. Evol. Microbiol.">
        <title>The Global Catalogue of Microorganisms (GCM) 10K type strain sequencing project: providing services to taxonomists for standard genome sequencing and annotation.</title>
        <authorList>
            <consortium name="The Broad Institute Genomics Platform"/>
            <consortium name="The Broad Institute Genome Sequencing Center for Infectious Disease"/>
            <person name="Wu L."/>
            <person name="Ma J."/>
        </authorList>
    </citation>
    <scope>NUCLEOTIDE SEQUENCE [LARGE SCALE GENOMIC DNA]</scope>
    <source>
        <strain evidence="3">TBRC 7912</strain>
    </source>
</reference>
<keyword evidence="3" id="KW-1185">Reference proteome</keyword>
<sequence length="74" mass="8532">MSEPHDRTLLRVRRGRPTAEELTAITAVLLACARRKRDLPRDGLPPGAEANARWRRPERTAVFEDPRSWRRDGT</sequence>
<evidence type="ECO:0000313" key="3">
    <source>
        <dbReference type="Proteomes" id="UP001595698"/>
    </source>
</evidence>
<evidence type="ECO:0000256" key="1">
    <source>
        <dbReference type="SAM" id="MobiDB-lite"/>
    </source>
</evidence>
<name>A0ABV8ETK7_9ACTN</name>
<organism evidence="2 3">
    <name type="scientific">Streptosporangium jomthongense</name>
    <dbReference type="NCBI Taxonomy" id="1193683"/>
    <lineage>
        <taxon>Bacteria</taxon>
        <taxon>Bacillati</taxon>
        <taxon>Actinomycetota</taxon>
        <taxon>Actinomycetes</taxon>
        <taxon>Streptosporangiales</taxon>
        <taxon>Streptosporangiaceae</taxon>
        <taxon>Streptosporangium</taxon>
    </lineage>
</organism>
<dbReference type="PROSITE" id="PS51257">
    <property type="entry name" value="PROKAR_LIPOPROTEIN"/>
    <property type="match status" value="1"/>
</dbReference>